<evidence type="ECO:0000313" key="4">
    <source>
        <dbReference type="Proteomes" id="UP000282818"/>
    </source>
</evidence>
<dbReference type="InterPro" id="IPR029052">
    <property type="entry name" value="Metallo-depent_PP-like"/>
</dbReference>
<comment type="similarity">
    <text evidence="1">Belongs to the metallophosphoesterase superfamily. YfcE family.</text>
</comment>
<organism evidence="3 4">
    <name type="scientific">Neptunomonas marina</name>
    <dbReference type="NCBI Taxonomy" id="1815562"/>
    <lineage>
        <taxon>Bacteria</taxon>
        <taxon>Pseudomonadati</taxon>
        <taxon>Pseudomonadota</taxon>
        <taxon>Gammaproteobacteria</taxon>
        <taxon>Oceanospirillales</taxon>
        <taxon>Oceanospirillaceae</taxon>
        <taxon>Neptunomonas</taxon>
    </lineage>
</organism>
<proteinExistence type="inferred from homology"/>
<accession>A0A437QAY2</accession>
<sequence length="255" mass="28026">MSRYAVLSDIHSNIWALNAVLEDALNSGITQFINLGDILYGPLAPHATYQRLVDLEKHYAVTTISGNQDRDIVAATEAALAANPTLRFIHTELGDDALAWLSSLPFDAHLPNGLQLCHGTPQSDLIYLLETIQNMRTTLRSTSEIEALVGKLPPATRLLLCGHTHLPRQVELNTTLTIVNPGSVGLPAYADDEPAPHRMETRSNCAQYAIISFANQQWHCEQRAIAYDFEPAAQAALARNRADWAHALRTGYAPI</sequence>
<reference evidence="3 4" key="1">
    <citation type="submission" date="2019-01" db="EMBL/GenBank/DDBJ databases">
        <authorList>
            <person name="Chen W.-M."/>
        </authorList>
    </citation>
    <scope>NUCLEOTIDE SEQUENCE [LARGE SCALE GENOMIC DNA]</scope>
    <source>
        <strain evidence="3 4">HPM-16</strain>
    </source>
</reference>
<feature type="domain" description="Calcineurin-like phosphoesterase" evidence="2">
    <location>
        <begin position="4"/>
        <end position="189"/>
    </location>
</feature>
<evidence type="ECO:0000256" key="1">
    <source>
        <dbReference type="ARBA" id="ARBA00008950"/>
    </source>
</evidence>
<dbReference type="InterPro" id="IPR024654">
    <property type="entry name" value="Calcineurin-like_PHP_lpxH"/>
</dbReference>
<keyword evidence="4" id="KW-1185">Reference proteome</keyword>
<dbReference type="EMBL" id="SACQ01000002">
    <property type="protein sequence ID" value="RVU31667.1"/>
    <property type="molecule type" value="Genomic_DNA"/>
</dbReference>
<dbReference type="SUPFAM" id="SSF56300">
    <property type="entry name" value="Metallo-dependent phosphatases"/>
    <property type="match status" value="1"/>
</dbReference>
<dbReference type="PIRSF" id="PIRSF000883">
    <property type="entry name" value="Pesterase_MJ0912"/>
    <property type="match status" value="1"/>
</dbReference>
<evidence type="ECO:0000259" key="2">
    <source>
        <dbReference type="Pfam" id="PF12850"/>
    </source>
</evidence>
<dbReference type="RefSeq" id="WP_127693526.1">
    <property type="nucleotide sequence ID" value="NZ_SACQ01000002.1"/>
</dbReference>
<evidence type="ECO:0000313" key="3">
    <source>
        <dbReference type="EMBL" id="RVU31667.1"/>
    </source>
</evidence>
<comment type="caution">
    <text evidence="3">The sequence shown here is derived from an EMBL/GenBank/DDBJ whole genome shotgun (WGS) entry which is preliminary data.</text>
</comment>
<dbReference type="AlphaFoldDB" id="A0A437QAY2"/>
<gene>
    <name evidence="3" type="ORF">EOE65_06740</name>
</gene>
<dbReference type="Proteomes" id="UP000282818">
    <property type="component" value="Unassembled WGS sequence"/>
</dbReference>
<dbReference type="Pfam" id="PF12850">
    <property type="entry name" value="Metallophos_2"/>
    <property type="match status" value="1"/>
</dbReference>
<protein>
    <submittedName>
        <fullName evidence="3">Metallophosphoesterase</fullName>
    </submittedName>
</protein>
<name>A0A437QAY2_9GAMM</name>
<dbReference type="Gene3D" id="3.60.21.10">
    <property type="match status" value="1"/>
</dbReference>
<dbReference type="InterPro" id="IPR011152">
    <property type="entry name" value="Pesterase_MJ0912"/>
</dbReference>